<protein>
    <submittedName>
        <fullName evidence="2">Uncharacterized protein</fullName>
    </submittedName>
</protein>
<evidence type="ECO:0000313" key="2">
    <source>
        <dbReference type="EMBL" id="RGP59325.1"/>
    </source>
</evidence>
<feature type="compositionally biased region" description="Acidic residues" evidence="1">
    <location>
        <begin position="200"/>
        <end position="212"/>
    </location>
</feature>
<dbReference type="STRING" id="5514.A0A395RGV1"/>
<feature type="compositionally biased region" description="Acidic residues" evidence="1">
    <location>
        <begin position="173"/>
        <end position="184"/>
    </location>
</feature>
<evidence type="ECO:0000256" key="1">
    <source>
        <dbReference type="SAM" id="MobiDB-lite"/>
    </source>
</evidence>
<dbReference type="AlphaFoldDB" id="A0A395RGV1"/>
<dbReference type="EMBL" id="PXOF01000223">
    <property type="protein sequence ID" value="RGP59325.1"/>
    <property type="molecule type" value="Genomic_DNA"/>
</dbReference>
<feature type="compositionally biased region" description="Low complexity" evidence="1">
    <location>
        <begin position="373"/>
        <end position="389"/>
    </location>
</feature>
<organism evidence="2 3">
    <name type="scientific">Fusarium sporotrichioides</name>
    <dbReference type="NCBI Taxonomy" id="5514"/>
    <lineage>
        <taxon>Eukaryota</taxon>
        <taxon>Fungi</taxon>
        <taxon>Dikarya</taxon>
        <taxon>Ascomycota</taxon>
        <taxon>Pezizomycotina</taxon>
        <taxon>Sordariomycetes</taxon>
        <taxon>Hypocreomycetidae</taxon>
        <taxon>Hypocreales</taxon>
        <taxon>Nectriaceae</taxon>
        <taxon>Fusarium</taxon>
    </lineage>
</organism>
<comment type="caution">
    <text evidence="2">The sequence shown here is derived from an EMBL/GenBank/DDBJ whole genome shotgun (WGS) entry which is preliminary data.</text>
</comment>
<name>A0A395RGV1_FUSSP</name>
<sequence length="485" mass="52340">MAVETCSRACNKGEQQKPFIHHSKPKTQNPDFAVKKQPLVSFFLFSTFSLRLIIFHQHLALSNLLLNEDYPGPQISPDKASGPVDLTPCSRPEPVTPRASPLELDSTAKFPESWVEVASQPSSSSLSSIGDEIVTTGLRVGNPYVRRRRLQPARSLPQQNTAIHNVSAADMSSQEEYDESDSEDDRLLTSSTENTHRSEEEMDLDSEAESDGDNVTALGRVSDRPTDQPVFRPQPNAFTHPSTQRRDSAPAIPTAPPPHPHNGLTRPSFTQRSQTRPHRAGPSFMSPAVREENDAALRASLTTLLSCAHAARGLPKSKEEAEAQRAASAGVGPSNQPMELRLVPEAELSQEPPRPRRVQRPAAPSPPRKRAGGSRSPSRTSKHSSGSPTTPRATKKKKVAQTEEPTTISPTLLTWVVSAGVVIVVSVVGFGAGYVIGREAGRQEALVASVGSVNDTTSCGQEVIRSSGNGLRKLRWGAVGKSIVA</sequence>
<feature type="region of interest" description="Disordered" evidence="1">
    <location>
        <begin position="316"/>
        <end position="405"/>
    </location>
</feature>
<dbReference type="Proteomes" id="UP000266152">
    <property type="component" value="Unassembled WGS sequence"/>
</dbReference>
<gene>
    <name evidence="2" type="ORF">FSPOR_11411</name>
</gene>
<reference evidence="2 3" key="1">
    <citation type="journal article" date="2018" name="PLoS Pathog.">
        <title>Evolution of structural diversity of trichothecenes, a family of toxins produced by plant pathogenic and entomopathogenic fungi.</title>
        <authorList>
            <person name="Proctor R.H."/>
            <person name="McCormick S.P."/>
            <person name="Kim H.S."/>
            <person name="Cardoza R.E."/>
            <person name="Stanley A.M."/>
            <person name="Lindo L."/>
            <person name="Kelly A."/>
            <person name="Brown D.W."/>
            <person name="Lee T."/>
            <person name="Vaughan M.M."/>
            <person name="Alexander N.J."/>
            <person name="Busman M."/>
            <person name="Gutierrez S."/>
        </authorList>
    </citation>
    <scope>NUCLEOTIDE SEQUENCE [LARGE SCALE GENOMIC DNA]</scope>
    <source>
        <strain evidence="2 3">NRRL 3299</strain>
    </source>
</reference>
<keyword evidence="3" id="KW-1185">Reference proteome</keyword>
<accession>A0A395RGV1</accession>
<feature type="region of interest" description="Disordered" evidence="1">
    <location>
        <begin position="150"/>
        <end position="288"/>
    </location>
</feature>
<feature type="compositionally biased region" description="Polar residues" evidence="1">
    <location>
        <begin position="265"/>
        <end position="274"/>
    </location>
</feature>
<evidence type="ECO:0000313" key="3">
    <source>
        <dbReference type="Proteomes" id="UP000266152"/>
    </source>
</evidence>
<proteinExistence type="predicted"/>